<accession>A0A1I7FGB3</accession>
<sequence length="195" mass="20415">MERLSAAMQEAEQHLAWMMAEEQLSGEYYLAAVVQDSLVFSLHEFAGASNLPRVAHLAAEMAVRSALRVVGGHRFAVHEAVRGTYHAVINLGGDATVMAVPVATGAVRALDVVQAAEEASWPSVRPGIHGASPLTADLAAAIVSGLCAAADDLGVDHQRIRAMAEHLVSHLGADHLAPRAVWRGESDGAAAESCV</sequence>
<evidence type="ECO:0000313" key="2">
    <source>
        <dbReference type="Proteomes" id="UP000183508"/>
    </source>
</evidence>
<protein>
    <submittedName>
        <fullName evidence="1">Uncharacterized protein</fullName>
    </submittedName>
</protein>
<reference evidence="2" key="1">
    <citation type="submission" date="2016-10" db="EMBL/GenBank/DDBJ databases">
        <authorList>
            <person name="Varghese N."/>
        </authorList>
    </citation>
    <scope>NUCLEOTIDE SEQUENCE [LARGE SCALE GENOMIC DNA]</scope>
    <source>
        <strain evidence="2">DSM 17980</strain>
    </source>
</reference>
<dbReference type="AlphaFoldDB" id="A0A1I7FGB3"/>
<dbReference type="RefSeq" id="WP_074948751.1">
    <property type="nucleotide sequence ID" value="NZ_FPBV01000001.1"/>
</dbReference>
<name>A0A1I7FGB3_9BACL</name>
<organism evidence="1 2">
    <name type="scientific">Alicyclobacillus macrosporangiidus</name>
    <dbReference type="NCBI Taxonomy" id="392015"/>
    <lineage>
        <taxon>Bacteria</taxon>
        <taxon>Bacillati</taxon>
        <taxon>Bacillota</taxon>
        <taxon>Bacilli</taxon>
        <taxon>Bacillales</taxon>
        <taxon>Alicyclobacillaceae</taxon>
        <taxon>Alicyclobacillus</taxon>
    </lineage>
</organism>
<dbReference type="EMBL" id="FPBV01000001">
    <property type="protein sequence ID" value="SFU35217.1"/>
    <property type="molecule type" value="Genomic_DNA"/>
</dbReference>
<dbReference type="OrthoDB" id="9823907at2"/>
<proteinExistence type="predicted"/>
<keyword evidence="2" id="KW-1185">Reference proteome</keyword>
<dbReference type="Proteomes" id="UP000183508">
    <property type="component" value="Unassembled WGS sequence"/>
</dbReference>
<evidence type="ECO:0000313" key="1">
    <source>
        <dbReference type="EMBL" id="SFU35217.1"/>
    </source>
</evidence>
<gene>
    <name evidence="1" type="ORF">SAMN05421543_101239</name>
</gene>